<feature type="domain" description="Myb-like" evidence="8">
    <location>
        <begin position="122"/>
        <end position="173"/>
    </location>
</feature>
<dbReference type="PANTHER" id="PTHR45614:SF25">
    <property type="entry name" value="MYB PROTEIN"/>
    <property type="match status" value="1"/>
</dbReference>
<dbReference type="PROSITE" id="PS50090">
    <property type="entry name" value="MYB_LIKE"/>
    <property type="match status" value="2"/>
</dbReference>
<gene>
    <name evidence="10" type="ORF">ZIOFF_016675</name>
</gene>
<name>A0A8J5HT20_ZINOF</name>
<evidence type="ECO:0000313" key="10">
    <source>
        <dbReference type="EMBL" id="KAG6526674.1"/>
    </source>
</evidence>
<dbReference type="AlphaFoldDB" id="A0A8J5HT20"/>
<dbReference type="PANTHER" id="PTHR45614">
    <property type="entry name" value="MYB PROTEIN-RELATED"/>
    <property type="match status" value="1"/>
</dbReference>
<evidence type="ECO:0000256" key="3">
    <source>
        <dbReference type="ARBA" id="ARBA00023015"/>
    </source>
</evidence>
<dbReference type="GO" id="GO:0000981">
    <property type="term" value="F:DNA-binding transcription factor activity, RNA polymerase II-specific"/>
    <property type="evidence" value="ECO:0007669"/>
    <property type="project" value="TreeGrafter"/>
</dbReference>
<keyword evidence="5" id="KW-0804">Transcription</keyword>
<dbReference type="PROSITE" id="PS51294">
    <property type="entry name" value="HTH_MYB"/>
    <property type="match status" value="2"/>
</dbReference>
<feature type="domain" description="Myb-like" evidence="8">
    <location>
        <begin position="236"/>
        <end position="276"/>
    </location>
</feature>
<dbReference type="Proteomes" id="UP000734854">
    <property type="component" value="Unassembled WGS sequence"/>
</dbReference>
<keyword evidence="3" id="KW-0805">Transcription regulation</keyword>
<dbReference type="CDD" id="cd00167">
    <property type="entry name" value="SANT"/>
    <property type="match status" value="2"/>
</dbReference>
<feature type="region of interest" description="Disordered" evidence="7">
    <location>
        <begin position="1"/>
        <end position="104"/>
    </location>
</feature>
<reference evidence="10 11" key="1">
    <citation type="submission" date="2020-08" db="EMBL/GenBank/DDBJ databases">
        <title>Plant Genome Project.</title>
        <authorList>
            <person name="Zhang R.-G."/>
        </authorList>
    </citation>
    <scope>NUCLEOTIDE SEQUENCE [LARGE SCALE GENOMIC DNA]</scope>
    <source>
        <tissue evidence="10">Rhizome</tissue>
    </source>
</reference>
<dbReference type="InterPro" id="IPR017930">
    <property type="entry name" value="Myb_dom"/>
</dbReference>
<dbReference type="InterPro" id="IPR001005">
    <property type="entry name" value="SANT/Myb"/>
</dbReference>
<evidence type="ECO:0000259" key="8">
    <source>
        <dbReference type="PROSITE" id="PS50090"/>
    </source>
</evidence>
<evidence type="ECO:0000256" key="6">
    <source>
        <dbReference type="ARBA" id="ARBA00023242"/>
    </source>
</evidence>
<organism evidence="10 11">
    <name type="scientific">Zingiber officinale</name>
    <name type="common">Ginger</name>
    <name type="synonym">Amomum zingiber</name>
    <dbReference type="NCBI Taxonomy" id="94328"/>
    <lineage>
        <taxon>Eukaryota</taxon>
        <taxon>Viridiplantae</taxon>
        <taxon>Streptophyta</taxon>
        <taxon>Embryophyta</taxon>
        <taxon>Tracheophyta</taxon>
        <taxon>Spermatophyta</taxon>
        <taxon>Magnoliopsida</taxon>
        <taxon>Liliopsida</taxon>
        <taxon>Zingiberales</taxon>
        <taxon>Zingiberaceae</taxon>
        <taxon>Zingiber</taxon>
    </lineage>
</organism>
<proteinExistence type="predicted"/>
<keyword evidence="11" id="KW-1185">Reference proteome</keyword>
<dbReference type="SUPFAM" id="SSF46689">
    <property type="entry name" value="Homeodomain-like"/>
    <property type="match status" value="1"/>
</dbReference>
<keyword evidence="6" id="KW-0539">Nucleus</keyword>
<evidence type="ECO:0000256" key="7">
    <source>
        <dbReference type="SAM" id="MobiDB-lite"/>
    </source>
</evidence>
<evidence type="ECO:0000259" key="9">
    <source>
        <dbReference type="PROSITE" id="PS51294"/>
    </source>
</evidence>
<keyword evidence="2" id="KW-0677">Repeat</keyword>
<protein>
    <submittedName>
        <fullName evidence="10">Uncharacterized protein</fullName>
    </submittedName>
</protein>
<comment type="subcellular location">
    <subcellularLocation>
        <location evidence="1">Nucleus</location>
    </subcellularLocation>
</comment>
<feature type="compositionally biased region" description="Low complexity" evidence="7">
    <location>
        <begin position="90"/>
        <end position="104"/>
    </location>
</feature>
<dbReference type="InterPro" id="IPR009057">
    <property type="entry name" value="Homeodomain-like_sf"/>
</dbReference>
<dbReference type="GO" id="GO:0000978">
    <property type="term" value="F:RNA polymerase II cis-regulatory region sequence-specific DNA binding"/>
    <property type="evidence" value="ECO:0007669"/>
    <property type="project" value="TreeGrafter"/>
</dbReference>
<evidence type="ECO:0000256" key="1">
    <source>
        <dbReference type="ARBA" id="ARBA00004123"/>
    </source>
</evidence>
<comment type="caution">
    <text evidence="10">The sequence shown here is derived from an EMBL/GenBank/DDBJ whole genome shotgun (WGS) entry which is preliminary data.</text>
</comment>
<evidence type="ECO:0000256" key="5">
    <source>
        <dbReference type="ARBA" id="ARBA00023163"/>
    </source>
</evidence>
<feature type="domain" description="HTH myb-type" evidence="9">
    <location>
        <begin position="122"/>
        <end position="177"/>
    </location>
</feature>
<accession>A0A8J5HT20</accession>
<dbReference type="FunFam" id="1.10.10.60:FF:000060">
    <property type="entry name" value="MYB transcription factor"/>
    <property type="match status" value="1"/>
</dbReference>
<dbReference type="Gene3D" id="1.10.10.60">
    <property type="entry name" value="Homeodomain-like"/>
    <property type="match status" value="2"/>
</dbReference>
<sequence>MATGVKSVTGLAQHLPSSSLSAAEPKLRLGGRYTTSTSSSARRRQRDMAEPEAAAAAQEKPREEAYPDAPLAADSAVRSSTSPPLPPSSPLALASGSAHARAGEESASAELATLEVASAVGAEDRVKGPWSPEEDVILSRLVSRFGARNWSLIARGIPGRSGKSCRLRWCNQLDPYVKRRPFTGTCSSLVKFLCFVFFIVSGLWRCFGCRFGDILAGLLGGLMGQISEIADGLTFKEEDRIIIAAHAIHGNKWASIAKLLEGRTDNAIKNHWNSTLRRRCAEAERYKSTPSDILRDTSIDKAKGVPDEFSCPINANPLRTMEARVSSSRENVSDNSKDVVVIREEPPKPEIKDPPYFFRPVARVSAFSPYKCRTRPSGPDALRRRQLDGHIHEPFKPNSSAFESQIPHKCGHGCCTSTQDKSRSSNSLLGPEFIEFLEPPPFSSHELASVVSEISSIAWLKSGLNIGSNSIFTIPQAQVDAQGLKI</sequence>
<evidence type="ECO:0000313" key="11">
    <source>
        <dbReference type="Proteomes" id="UP000734854"/>
    </source>
</evidence>
<dbReference type="Pfam" id="PF00249">
    <property type="entry name" value="Myb_DNA-binding"/>
    <property type="match status" value="2"/>
</dbReference>
<evidence type="ECO:0000256" key="2">
    <source>
        <dbReference type="ARBA" id="ARBA00022737"/>
    </source>
</evidence>
<feature type="domain" description="HTH myb-type" evidence="9">
    <location>
        <begin position="236"/>
        <end position="280"/>
    </location>
</feature>
<dbReference type="GO" id="GO:0005634">
    <property type="term" value="C:nucleus"/>
    <property type="evidence" value="ECO:0007669"/>
    <property type="project" value="UniProtKB-SubCell"/>
</dbReference>
<dbReference type="SMART" id="SM00717">
    <property type="entry name" value="SANT"/>
    <property type="match status" value="2"/>
</dbReference>
<evidence type="ECO:0000256" key="4">
    <source>
        <dbReference type="ARBA" id="ARBA00023125"/>
    </source>
</evidence>
<keyword evidence="4" id="KW-0238">DNA-binding</keyword>
<dbReference type="EMBL" id="JACMSC010000004">
    <property type="protein sequence ID" value="KAG6526674.1"/>
    <property type="molecule type" value="Genomic_DNA"/>
</dbReference>
<dbReference type="InterPro" id="IPR050560">
    <property type="entry name" value="MYB_TF"/>
</dbReference>